<gene>
    <name evidence="2" type="ORF">MICPUN_109389</name>
</gene>
<name>C1EF96_MICCC</name>
<feature type="region of interest" description="Disordered" evidence="1">
    <location>
        <begin position="100"/>
        <end position="131"/>
    </location>
</feature>
<evidence type="ECO:0000256" key="1">
    <source>
        <dbReference type="SAM" id="MobiDB-lite"/>
    </source>
</evidence>
<accession>C1EF96</accession>
<dbReference type="GeneID" id="8248724"/>
<evidence type="ECO:0000313" key="3">
    <source>
        <dbReference type="Proteomes" id="UP000002009"/>
    </source>
</evidence>
<dbReference type="InParanoid" id="C1EF96"/>
<dbReference type="AlphaFoldDB" id="C1EF96"/>
<feature type="compositionally biased region" description="Polar residues" evidence="1">
    <location>
        <begin position="115"/>
        <end position="126"/>
    </location>
</feature>
<keyword evidence="3" id="KW-1185">Reference proteome</keyword>
<feature type="compositionally biased region" description="Low complexity" evidence="1">
    <location>
        <begin position="31"/>
        <end position="40"/>
    </location>
</feature>
<dbReference type="RefSeq" id="XP_002505554.1">
    <property type="nucleotide sequence ID" value="XM_002505508.1"/>
</dbReference>
<dbReference type="KEGG" id="mis:MICPUN_109389"/>
<feature type="compositionally biased region" description="Basic and acidic residues" evidence="1">
    <location>
        <begin position="41"/>
        <end position="50"/>
    </location>
</feature>
<sequence length="280" mass="30139">MTSAGCLAGVPRVAPRARAGAALGRRRRPRVASPAFASSANDRDPWRTEPDLPPPREIPHHRDSLGEKLTGVLTEFLVRAPAQFLVENVLAPLYARGEGDRAGARRRNRLPPGASTTPNGETSIASSDCDGRGMYLDVETDSCVYICREGYVWDAATRSCKLIVTNPESRAATVDAHVPAVGRKPGGGKAVRKPEAPGALPDALEARFYGNGRDESPLDGVVRWAVNRMVGGGKDKERCAVGFFYDAKARKCTPICRPGYVYDPVSKKCVSADVTDRLPL</sequence>
<dbReference type="EMBL" id="CP001331">
    <property type="protein sequence ID" value="ACO66812.1"/>
    <property type="molecule type" value="Genomic_DNA"/>
</dbReference>
<evidence type="ECO:0000313" key="2">
    <source>
        <dbReference type="EMBL" id="ACO66812.1"/>
    </source>
</evidence>
<dbReference type="Proteomes" id="UP000002009">
    <property type="component" value="Chromosome 13"/>
</dbReference>
<feature type="region of interest" description="Disordered" evidence="1">
    <location>
        <begin position="17"/>
        <end position="63"/>
    </location>
</feature>
<protein>
    <submittedName>
        <fullName evidence="2">Uncharacterized protein</fullName>
    </submittedName>
</protein>
<organism evidence="2 3">
    <name type="scientific">Micromonas commoda (strain RCC299 / NOUM17 / CCMP2709)</name>
    <name type="common">Picoplanktonic green alga</name>
    <dbReference type="NCBI Taxonomy" id="296587"/>
    <lineage>
        <taxon>Eukaryota</taxon>
        <taxon>Viridiplantae</taxon>
        <taxon>Chlorophyta</taxon>
        <taxon>Mamiellophyceae</taxon>
        <taxon>Mamiellales</taxon>
        <taxon>Mamiellaceae</taxon>
        <taxon>Micromonas</taxon>
    </lineage>
</organism>
<proteinExistence type="predicted"/>
<reference evidence="2 3" key="1">
    <citation type="journal article" date="2009" name="Science">
        <title>Green evolution and dynamic adaptations revealed by genomes of the marine picoeukaryotes Micromonas.</title>
        <authorList>
            <person name="Worden A.Z."/>
            <person name="Lee J.H."/>
            <person name="Mock T."/>
            <person name="Rouze P."/>
            <person name="Simmons M.P."/>
            <person name="Aerts A.L."/>
            <person name="Allen A.E."/>
            <person name="Cuvelier M.L."/>
            <person name="Derelle E."/>
            <person name="Everett M.V."/>
            <person name="Foulon E."/>
            <person name="Grimwood J."/>
            <person name="Gundlach H."/>
            <person name="Henrissat B."/>
            <person name="Napoli C."/>
            <person name="McDonald S.M."/>
            <person name="Parker M.S."/>
            <person name="Rombauts S."/>
            <person name="Salamov A."/>
            <person name="Von Dassow P."/>
            <person name="Badger J.H."/>
            <person name="Coutinho P.M."/>
            <person name="Demir E."/>
            <person name="Dubchak I."/>
            <person name="Gentemann C."/>
            <person name="Eikrem W."/>
            <person name="Gready J.E."/>
            <person name="John U."/>
            <person name="Lanier W."/>
            <person name="Lindquist E.A."/>
            <person name="Lucas S."/>
            <person name="Mayer K.F."/>
            <person name="Moreau H."/>
            <person name="Not F."/>
            <person name="Otillar R."/>
            <person name="Panaud O."/>
            <person name="Pangilinan J."/>
            <person name="Paulsen I."/>
            <person name="Piegu B."/>
            <person name="Poliakov A."/>
            <person name="Robbens S."/>
            <person name="Schmutz J."/>
            <person name="Toulza E."/>
            <person name="Wyss T."/>
            <person name="Zelensky A."/>
            <person name="Zhou K."/>
            <person name="Armbrust E.V."/>
            <person name="Bhattacharya D."/>
            <person name="Goodenough U.W."/>
            <person name="Van de Peer Y."/>
            <person name="Grigoriev I.V."/>
        </authorList>
    </citation>
    <scope>NUCLEOTIDE SEQUENCE [LARGE SCALE GENOMIC DNA]</scope>
    <source>
        <strain evidence="3">RCC299 / NOUM17</strain>
    </source>
</reference>